<dbReference type="AlphaFoldDB" id="A0A814C6K7"/>
<feature type="domain" description="FBA" evidence="2">
    <location>
        <begin position="1"/>
        <end position="117"/>
    </location>
</feature>
<dbReference type="PROSITE" id="PS51114">
    <property type="entry name" value="FBA"/>
    <property type="match status" value="1"/>
</dbReference>
<proteinExistence type="predicted"/>
<name>A0A814C6K7_9BILA</name>
<dbReference type="EMBL" id="CAJNOO010000416">
    <property type="protein sequence ID" value="CAF0937464.1"/>
    <property type="molecule type" value="Genomic_DNA"/>
</dbReference>
<evidence type="ECO:0000313" key="4">
    <source>
        <dbReference type="EMBL" id="CAF1051906.1"/>
    </source>
</evidence>
<reference evidence="3" key="1">
    <citation type="submission" date="2021-02" db="EMBL/GenBank/DDBJ databases">
        <authorList>
            <person name="Nowell W R."/>
        </authorList>
    </citation>
    <scope>NUCLEOTIDE SEQUENCE</scope>
</reference>
<dbReference type="Gene3D" id="2.60.120.260">
    <property type="entry name" value="Galactose-binding domain-like"/>
    <property type="match status" value="1"/>
</dbReference>
<accession>A0A814C6K7</accession>
<dbReference type="OrthoDB" id="1107553at2759"/>
<dbReference type="SUPFAM" id="SSF49785">
    <property type="entry name" value="Galactose-binding domain-like"/>
    <property type="match status" value="1"/>
</dbReference>
<dbReference type="InterPro" id="IPR007397">
    <property type="entry name" value="F-box-assoc_dom"/>
</dbReference>
<comment type="caution">
    <text evidence="3">The sequence shown here is derived from an EMBL/GenBank/DDBJ whole genome shotgun (WGS) entry which is preliminary data.</text>
</comment>
<evidence type="ECO:0000313" key="5">
    <source>
        <dbReference type="Proteomes" id="UP000663882"/>
    </source>
</evidence>
<evidence type="ECO:0000313" key="3">
    <source>
        <dbReference type="EMBL" id="CAF0937464.1"/>
    </source>
</evidence>
<evidence type="ECO:0000259" key="2">
    <source>
        <dbReference type="PROSITE" id="PS51114"/>
    </source>
</evidence>
<sequence length="179" mass="21197">MWGQFFQPDIQLLSGKLSWQDVACFHPIIEFSICVAPRWDCASECRICLTFSDGHRWECERNFPQWNDKKWHRLIYHYKQYQQFPTSVTVLLSGKDRQFWAGYYGVKFAQTRLRLLLHTDENETNQESETILEPKDEDEFVQDSEPDPVHDDLPVDDNFVDQDSSTFYSTDRGSEPDDD</sequence>
<dbReference type="Proteomes" id="UP000663882">
    <property type="component" value="Unassembled WGS sequence"/>
</dbReference>
<gene>
    <name evidence="3" type="ORF">RFH988_LOCUS10884</name>
    <name evidence="4" type="ORF">SEV965_LOCUS13382</name>
</gene>
<feature type="compositionally biased region" description="Acidic residues" evidence="1">
    <location>
        <begin position="135"/>
        <end position="146"/>
    </location>
</feature>
<dbReference type="InterPro" id="IPR008979">
    <property type="entry name" value="Galactose-bd-like_sf"/>
</dbReference>
<organism evidence="3 5">
    <name type="scientific">Rotaria sordida</name>
    <dbReference type="NCBI Taxonomy" id="392033"/>
    <lineage>
        <taxon>Eukaryota</taxon>
        <taxon>Metazoa</taxon>
        <taxon>Spiralia</taxon>
        <taxon>Gnathifera</taxon>
        <taxon>Rotifera</taxon>
        <taxon>Eurotatoria</taxon>
        <taxon>Bdelloidea</taxon>
        <taxon>Philodinida</taxon>
        <taxon>Philodinidae</taxon>
        <taxon>Rotaria</taxon>
    </lineage>
</organism>
<evidence type="ECO:0000256" key="1">
    <source>
        <dbReference type="SAM" id="MobiDB-lite"/>
    </source>
</evidence>
<feature type="region of interest" description="Disordered" evidence="1">
    <location>
        <begin position="124"/>
        <end position="179"/>
    </location>
</feature>
<dbReference type="Proteomes" id="UP000663889">
    <property type="component" value="Unassembled WGS sequence"/>
</dbReference>
<dbReference type="EMBL" id="CAJNOU010000631">
    <property type="protein sequence ID" value="CAF1051906.1"/>
    <property type="molecule type" value="Genomic_DNA"/>
</dbReference>
<protein>
    <recommendedName>
        <fullName evidence="2">FBA domain-containing protein</fullName>
    </recommendedName>
</protein>
<feature type="compositionally biased region" description="Polar residues" evidence="1">
    <location>
        <begin position="161"/>
        <end position="171"/>
    </location>
</feature>